<dbReference type="Proteomes" id="UP001418222">
    <property type="component" value="Unassembled WGS sequence"/>
</dbReference>
<reference evidence="3 4" key="1">
    <citation type="journal article" date="2022" name="Nat. Plants">
        <title>Genomes of leafy and leafless Platanthera orchids illuminate the evolution of mycoheterotrophy.</title>
        <authorList>
            <person name="Li M.H."/>
            <person name="Liu K.W."/>
            <person name="Li Z."/>
            <person name="Lu H.C."/>
            <person name="Ye Q.L."/>
            <person name="Zhang D."/>
            <person name="Wang J.Y."/>
            <person name="Li Y.F."/>
            <person name="Zhong Z.M."/>
            <person name="Liu X."/>
            <person name="Yu X."/>
            <person name="Liu D.K."/>
            <person name="Tu X.D."/>
            <person name="Liu B."/>
            <person name="Hao Y."/>
            <person name="Liao X.Y."/>
            <person name="Jiang Y.T."/>
            <person name="Sun W.H."/>
            <person name="Chen J."/>
            <person name="Chen Y.Q."/>
            <person name="Ai Y."/>
            <person name="Zhai J.W."/>
            <person name="Wu S.S."/>
            <person name="Zhou Z."/>
            <person name="Hsiao Y.Y."/>
            <person name="Wu W.L."/>
            <person name="Chen Y.Y."/>
            <person name="Lin Y.F."/>
            <person name="Hsu J.L."/>
            <person name="Li C.Y."/>
            <person name="Wang Z.W."/>
            <person name="Zhao X."/>
            <person name="Zhong W.Y."/>
            <person name="Ma X.K."/>
            <person name="Ma L."/>
            <person name="Huang J."/>
            <person name="Chen G.Z."/>
            <person name="Huang M.Z."/>
            <person name="Huang L."/>
            <person name="Peng D.H."/>
            <person name="Luo Y.B."/>
            <person name="Zou S.Q."/>
            <person name="Chen S.P."/>
            <person name="Lan S."/>
            <person name="Tsai W.C."/>
            <person name="Van de Peer Y."/>
            <person name="Liu Z.J."/>
        </authorList>
    </citation>
    <scope>NUCLEOTIDE SEQUENCE [LARGE SCALE GENOMIC DNA]</scope>
    <source>
        <strain evidence="3">Lor287</strain>
    </source>
</reference>
<evidence type="ECO:0000256" key="2">
    <source>
        <dbReference type="PROSITE-ProRule" id="PRU00708"/>
    </source>
</evidence>
<dbReference type="PANTHER" id="PTHR47926">
    <property type="entry name" value="PENTATRICOPEPTIDE REPEAT-CONTAINING PROTEIN"/>
    <property type="match status" value="1"/>
</dbReference>
<name>A0AAP0G3N3_9ASPA</name>
<dbReference type="PROSITE" id="PS51375">
    <property type="entry name" value="PPR"/>
    <property type="match status" value="2"/>
</dbReference>
<accession>A0AAP0G3N3</accession>
<dbReference type="Pfam" id="PF13041">
    <property type="entry name" value="PPR_2"/>
    <property type="match status" value="1"/>
</dbReference>
<dbReference type="Pfam" id="PF01535">
    <property type="entry name" value="PPR"/>
    <property type="match status" value="4"/>
</dbReference>
<dbReference type="GO" id="GO:0009451">
    <property type="term" value="P:RNA modification"/>
    <property type="evidence" value="ECO:0007669"/>
    <property type="project" value="InterPro"/>
</dbReference>
<dbReference type="Gene3D" id="1.25.40.10">
    <property type="entry name" value="Tetratricopeptide repeat domain"/>
    <property type="match status" value="3"/>
</dbReference>
<dbReference type="InterPro" id="IPR046848">
    <property type="entry name" value="E_motif"/>
</dbReference>
<evidence type="ECO:0000313" key="3">
    <source>
        <dbReference type="EMBL" id="KAK8935761.1"/>
    </source>
</evidence>
<proteinExistence type="predicted"/>
<dbReference type="Pfam" id="PF20431">
    <property type="entry name" value="E_motif"/>
    <property type="match status" value="1"/>
</dbReference>
<dbReference type="EMBL" id="JBBWWQ010000011">
    <property type="protein sequence ID" value="KAK8935761.1"/>
    <property type="molecule type" value="Genomic_DNA"/>
</dbReference>
<dbReference type="PANTHER" id="PTHR47926:SF511">
    <property type="entry name" value="PENTATRICOPEPTIDE REPEAT-CONTAINING PROTEIN"/>
    <property type="match status" value="1"/>
</dbReference>
<dbReference type="FunFam" id="1.25.40.10:FF:000090">
    <property type="entry name" value="Pentatricopeptide repeat-containing protein, chloroplastic"/>
    <property type="match status" value="1"/>
</dbReference>
<comment type="caution">
    <text evidence="3">The sequence shown here is derived from an EMBL/GenBank/DDBJ whole genome shotgun (WGS) entry which is preliminary data.</text>
</comment>
<evidence type="ECO:0000256" key="1">
    <source>
        <dbReference type="ARBA" id="ARBA00022737"/>
    </source>
</evidence>
<dbReference type="NCBIfam" id="TIGR00756">
    <property type="entry name" value="PPR"/>
    <property type="match status" value="3"/>
</dbReference>
<feature type="repeat" description="PPR" evidence="2">
    <location>
        <begin position="197"/>
        <end position="231"/>
    </location>
</feature>
<evidence type="ECO:0000313" key="4">
    <source>
        <dbReference type="Proteomes" id="UP001418222"/>
    </source>
</evidence>
<organism evidence="3 4">
    <name type="scientific">Platanthera zijinensis</name>
    <dbReference type="NCBI Taxonomy" id="2320716"/>
    <lineage>
        <taxon>Eukaryota</taxon>
        <taxon>Viridiplantae</taxon>
        <taxon>Streptophyta</taxon>
        <taxon>Embryophyta</taxon>
        <taxon>Tracheophyta</taxon>
        <taxon>Spermatophyta</taxon>
        <taxon>Magnoliopsida</taxon>
        <taxon>Liliopsida</taxon>
        <taxon>Asparagales</taxon>
        <taxon>Orchidaceae</taxon>
        <taxon>Orchidoideae</taxon>
        <taxon>Orchideae</taxon>
        <taxon>Orchidinae</taxon>
        <taxon>Platanthera</taxon>
    </lineage>
</organism>
<dbReference type="FunFam" id="1.25.40.10:FF:000344">
    <property type="entry name" value="Pentatricopeptide repeat-containing protein"/>
    <property type="match status" value="1"/>
</dbReference>
<dbReference type="GO" id="GO:0003723">
    <property type="term" value="F:RNA binding"/>
    <property type="evidence" value="ECO:0007669"/>
    <property type="project" value="InterPro"/>
</dbReference>
<sequence length="411" mass="44294">MISSHASNGRVNDAYKMFGEMRLQGFSGDGFTVSTLLASCSSSGSLSLGQQSHGLAVTMGLFRVDLVVDSSLVNMYAKCGAIHSARKMFDEMPVRNVVSWNTIIVGYGHCGHGEEAVKLLPKMIRGISKPDELTVSAVLSSCASLAASKESKQIHGFALKNGLHAFISVGNALIISYAKSGSISDAYKCFCSVSEPNLITWSSMIRSFAFHGFSAKAVNLFEKMLRGGRKPDSIVFLGVLSACGHAGLVETGLAYFESMVKEYQINPCPEHYACIVDLLARAGNVNGAYNVLSQMPFQANADVLGAFLGGCRVHGEAAMAEWAAAKLFRVEPGEPVNYKSLSGVYASCRIWEGAASVRRTMGERCRKKVAGCCWVEINGGLHTFVANDESHPEVLGIYSTLKRLMKTMEEF</sequence>
<dbReference type="InterPro" id="IPR011990">
    <property type="entry name" value="TPR-like_helical_dom_sf"/>
</dbReference>
<feature type="repeat" description="PPR" evidence="2">
    <location>
        <begin position="96"/>
        <end position="130"/>
    </location>
</feature>
<gene>
    <name evidence="3" type="primary">PCMP-H22</name>
    <name evidence="3" type="ORF">KSP39_PZI013285</name>
</gene>
<dbReference type="InterPro" id="IPR002885">
    <property type="entry name" value="PPR_rpt"/>
</dbReference>
<dbReference type="InterPro" id="IPR046960">
    <property type="entry name" value="PPR_At4g14850-like_plant"/>
</dbReference>
<keyword evidence="1" id="KW-0677">Repeat</keyword>
<keyword evidence="4" id="KW-1185">Reference proteome</keyword>
<dbReference type="AlphaFoldDB" id="A0AAP0G3N3"/>
<protein>
    <submittedName>
        <fullName evidence="3">Pentatricopeptide repeat-containing protein</fullName>
    </submittedName>
</protein>